<keyword evidence="3" id="KW-1185">Reference proteome</keyword>
<dbReference type="EMBL" id="BOQP01000024">
    <property type="protein sequence ID" value="GIM75630.1"/>
    <property type="molecule type" value="Genomic_DNA"/>
</dbReference>
<dbReference type="CDD" id="cd04301">
    <property type="entry name" value="NAT_SF"/>
    <property type="match status" value="1"/>
</dbReference>
<dbReference type="PROSITE" id="PS51186">
    <property type="entry name" value="GNAT"/>
    <property type="match status" value="1"/>
</dbReference>
<accession>A0A919SMM9</accession>
<organism evidence="2 3">
    <name type="scientific">Winogradskya consettensis</name>
    <dbReference type="NCBI Taxonomy" id="113560"/>
    <lineage>
        <taxon>Bacteria</taxon>
        <taxon>Bacillati</taxon>
        <taxon>Actinomycetota</taxon>
        <taxon>Actinomycetes</taxon>
        <taxon>Micromonosporales</taxon>
        <taxon>Micromonosporaceae</taxon>
        <taxon>Winogradskya</taxon>
    </lineage>
</organism>
<dbReference type="GO" id="GO:0016747">
    <property type="term" value="F:acyltransferase activity, transferring groups other than amino-acyl groups"/>
    <property type="evidence" value="ECO:0007669"/>
    <property type="project" value="InterPro"/>
</dbReference>
<dbReference type="Gene3D" id="3.40.630.30">
    <property type="match status" value="1"/>
</dbReference>
<evidence type="ECO:0000313" key="3">
    <source>
        <dbReference type="Proteomes" id="UP000680865"/>
    </source>
</evidence>
<name>A0A919SMM9_9ACTN</name>
<evidence type="ECO:0000313" key="2">
    <source>
        <dbReference type="EMBL" id="GIM75630.1"/>
    </source>
</evidence>
<dbReference type="InterPro" id="IPR016181">
    <property type="entry name" value="Acyl_CoA_acyltransferase"/>
</dbReference>
<dbReference type="RefSeq" id="WP_212999317.1">
    <property type="nucleotide sequence ID" value="NZ_BAAATW010000013.1"/>
</dbReference>
<dbReference type="SUPFAM" id="SSF55729">
    <property type="entry name" value="Acyl-CoA N-acyltransferases (Nat)"/>
    <property type="match status" value="1"/>
</dbReference>
<dbReference type="Pfam" id="PF13302">
    <property type="entry name" value="Acetyltransf_3"/>
    <property type="match status" value="1"/>
</dbReference>
<dbReference type="PANTHER" id="PTHR39173">
    <property type="entry name" value="ACETYLTRANSFERASE"/>
    <property type="match status" value="1"/>
</dbReference>
<dbReference type="AlphaFoldDB" id="A0A919SMM9"/>
<dbReference type="PANTHER" id="PTHR39173:SF1">
    <property type="entry name" value="ACETYLTRANSFERASE"/>
    <property type="match status" value="1"/>
</dbReference>
<feature type="domain" description="N-acetyltransferase" evidence="1">
    <location>
        <begin position="31"/>
        <end position="176"/>
    </location>
</feature>
<comment type="caution">
    <text evidence="2">The sequence shown here is derived from an EMBL/GenBank/DDBJ whole genome shotgun (WGS) entry which is preliminary data.</text>
</comment>
<sequence length="176" mass="19483">MPELIAPTSRLHRQWLDARDDWGIGVHQDGSGMRPGDDVDTTDGFAAFVRRLLRESDPAIEPAPDWVHCTYWWIVEGDEILGTISLRHELNEFLLEAGGHIGYGVRPAARGKGLAGAALRQVLAYAKKLGIDRALLSCNVDNAASRRTIEKNGGVLEDIRTTEIGRVRRYWLPTGA</sequence>
<dbReference type="InterPro" id="IPR000182">
    <property type="entry name" value="GNAT_dom"/>
</dbReference>
<dbReference type="Proteomes" id="UP000680865">
    <property type="component" value="Unassembled WGS sequence"/>
</dbReference>
<protein>
    <submittedName>
        <fullName evidence="2">Acetyltransferase</fullName>
    </submittedName>
</protein>
<evidence type="ECO:0000259" key="1">
    <source>
        <dbReference type="PROSITE" id="PS51186"/>
    </source>
</evidence>
<gene>
    <name evidence="2" type="ORF">Aco04nite_46370</name>
</gene>
<reference evidence="2" key="1">
    <citation type="submission" date="2021-03" db="EMBL/GenBank/DDBJ databases">
        <title>Whole genome shotgun sequence of Actinoplanes consettensis NBRC 14913.</title>
        <authorList>
            <person name="Komaki H."/>
            <person name="Tamura T."/>
        </authorList>
    </citation>
    <scope>NUCLEOTIDE SEQUENCE</scope>
    <source>
        <strain evidence="2">NBRC 14913</strain>
    </source>
</reference>
<proteinExistence type="predicted"/>